<dbReference type="AlphaFoldDB" id="A0A931CCI7"/>
<dbReference type="EMBL" id="JADQTO010000015">
    <property type="protein sequence ID" value="MBG0565472.1"/>
    <property type="molecule type" value="Genomic_DNA"/>
</dbReference>
<proteinExistence type="predicted"/>
<gene>
    <name evidence="3" type="ORF">I4J89_28865</name>
</gene>
<feature type="transmembrane region" description="Helical" evidence="2">
    <location>
        <begin position="21"/>
        <end position="40"/>
    </location>
</feature>
<keyword evidence="4" id="KW-1185">Reference proteome</keyword>
<comment type="caution">
    <text evidence="3">The sequence shown here is derived from an EMBL/GenBank/DDBJ whole genome shotgun (WGS) entry which is preliminary data.</text>
</comment>
<evidence type="ECO:0000256" key="1">
    <source>
        <dbReference type="SAM" id="MobiDB-lite"/>
    </source>
</evidence>
<feature type="transmembrane region" description="Helical" evidence="2">
    <location>
        <begin position="74"/>
        <end position="94"/>
    </location>
</feature>
<protein>
    <submittedName>
        <fullName evidence="3">Uncharacterized protein</fullName>
    </submittedName>
</protein>
<dbReference type="Proteomes" id="UP000598146">
    <property type="component" value="Unassembled WGS sequence"/>
</dbReference>
<feature type="region of interest" description="Disordered" evidence="1">
    <location>
        <begin position="98"/>
        <end position="132"/>
    </location>
</feature>
<keyword evidence="2" id="KW-0812">Transmembrane</keyword>
<feature type="transmembrane region" description="Helical" evidence="2">
    <location>
        <begin position="46"/>
        <end position="67"/>
    </location>
</feature>
<evidence type="ECO:0000256" key="2">
    <source>
        <dbReference type="SAM" id="Phobius"/>
    </source>
</evidence>
<evidence type="ECO:0000313" key="4">
    <source>
        <dbReference type="Proteomes" id="UP000598146"/>
    </source>
</evidence>
<reference evidence="3" key="1">
    <citation type="submission" date="2020-11" db="EMBL/GenBank/DDBJ databases">
        <title>Isolation and identification of active actinomycetes.</title>
        <authorList>
            <person name="Sun X."/>
        </authorList>
    </citation>
    <scope>NUCLEOTIDE SEQUENCE</scope>
    <source>
        <strain evidence="3">NEAU-A11</strain>
    </source>
</reference>
<organism evidence="3 4">
    <name type="scientific">Actinoplanes aureus</name>
    <dbReference type="NCBI Taxonomy" id="2792083"/>
    <lineage>
        <taxon>Bacteria</taxon>
        <taxon>Bacillati</taxon>
        <taxon>Actinomycetota</taxon>
        <taxon>Actinomycetes</taxon>
        <taxon>Micromonosporales</taxon>
        <taxon>Micromonosporaceae</taxon>
        <taxon>Actinoplanes</taxon>
    </lineage>
</organism>
<keyword evidence="2" id="KW-1133">Transmembrane helix</keyword>
<name>A0A931CCI7_9ACTN</name>
<dbReference type="RefSeq" id="WP_196417249.1">
    <property type="nucleotide sequence ID" value="NZ_JADQTO010000015.1"/>
</dbReference>
<keyword evidence="2" id="KW-0472">Membrane</keyword>
<sequence length="251" mass="26479">MNQSDDDPPPPHRLTPAERKTFPVIAGILGTLSAVAQFLTSHIQNGLWLFAVSVVVAIVIAVVTIAVMRTRRAAILIGALVVAVSAGGAVGYLVGQQEGGGEAGAPRSPAPGPSEPATRSAPATSVDTNPRGLTIDSELNGLRVGLLADIRGQMNALQPGEEIWILVQPQDSERVFPQGSCNRLSTTAWKCVDAAFGEQADPEGLHFWVTAVVIRAADEPKYKGYYESGFPQTEPPVKPVSTSKPIEVIRG</sequence>
<accession>A0A931CCI7</accession>
<evidence type="ECO:0000313" key="3">
    <source>
        <dbReference type="EMBL" id="MBG0565472.1"/>
    </source>
</evidence>